<dbReference type="GeneID" id="19486827"/>
<dbReference type="SUPFAM" id="SSF51998">
    <property type="entry name" value="PFL-like glycyl radical enzymes"/>
    <property type="match status" value="1"/>
</dbReference>
<evidence type="ECO:0000256" key="3">
    <source>
        <dbReference type="ARBA" id="ARBA00022533"/>
    </source>
</evidence>
<evidence type="ECO:0000313" key="12">
    <source>
        <dbReference type="Proteomes" id="UP000026907"/>
    </source>
</evidence>
<dbReference type="PANTHER" id="PTHR11573:SF6">
    <property type="entry name" value="RIBONUCLEOSIDE-DIPHOSPHATE REDUCTASE LARGE SUBUNIT"/>
    <property type="match status" value="1"/>
</dbReference>
<dbReference type="SUPFAM" id="SSF48168">
    <property type="entry name" value="R1 subunit of ribonucleotide reductase, N-terminal domain"/>
    <property type="match status" value="1"/>
</dbReference>
<dbReference type="Gene3D" id="3.20.70.20">
    <property type="match status" value="1"/>
</dbReference>
<keyword evidence="3" id="KW-0021">Allosteric enzyme</keyword>
<accession>A0A023MHB2</accession>
<dbReference type="Proteomes" id="UP000026907">
    <property type="component" value="Segment"/>
</dbReference>
<dbReference type="InterPro" id="IPR000788">
    <property type="entry name" value="RNR_lg_C"/>
</dbReference>
<organism evidence="11 12">
    <name type="scientific">Escherichia phage FFH2</name>
    <dbReference type="NCBI Taxonomy" id="1446490"/>
    <lineage>
        <taxon>Viruses</taxon>
        <taxon>Duplodnaviria</taxon>
        <taxon>Heunggongvirae</taxon>
        <taxon>Uroviricota</taxon>
        <taxon>Caudoviricetes</taxon>
        <taxon>Vequintavirinae</taxon>
        <taxon>Vequintavirus</taxon>
        <taxon>Vequintavirus PDX</taxon>
        <taxon>Vequintavirus FFH2</taxon>
    </lineage>
</organism>
<name>A0A023MHB2_9CAUD</name>
<evidence type="ECO:0000259" key="10">
    <source>
        <dbReference type="PROSITE" id="PS51161"/>
    </source>
</evidence>
<proteinExistence type="inferred from homology"/>
<evidence type="ECO:0000313" key="11">
    <source>
        <dbReference type="EMBL" id="AHN83690.1"/>
    </source>
</evidence>
<protein>
    <recommendedName>
        <fullName evidence="2 9">Ribonucleoside-diphosphate reductase</fullName>
        <ecNumber evidence="2 9">1.17.4.1</ecNumber>
    </recommendedName>
</protein>
<evidence type="ECO:0000256" key="5">
    <source>
        <dbReference type="ARBA" id="ARBA00022840"/>
    </source>
</evidence>
<dbReference type="PANTHER" id="PTHR11573">
    <property type="entry name" value="RIBONUCLEOSIDE-DIPHOSPHATE REDUCTASE LARGE CHAIN"/>
    <property type="match status" value="1"/>
</dbReference>
<keyword evidence="7 9" id="KW-0215">Deoxyribonucleotide synthesis</keyword>
<keyword evidence="4 8" id="KW-0547">Nucleotide-binding</keyword>
<dbReference type="GO" id="GO:0005524">
    <property type="term" value="F:ATP binding"/>
    <property type="evidence" value="ECO:0007669"/>
    <property type="project" value="UniProtKB-UniRule"/>
</dbReference>
<evidence type="ECO:0000256" key="6">
    <source>
        <dbReference type="ARBA" id="ARBA00023002"/>
    </source>
</evidence>
<dbReference type="InterPro" id="IPR013509">
    <property type="entry name" value="RNR_lsu_N"/>
</dbReference>
<dbReference type="InterPro" id="IPR013346">
    <property type="entry name" value="NrdE_NrdA_C"/>
</dbReference>
<evidence type="ECO:0000256" key="1">
    <source>
        <dbReference type="ARBA" id="ARBA00010406"/>
    </source>
</evidence>
<sequence>MITKVIKSNGCEVAFDPERLNKAAIFGDDGNGNWSHIALDAYKRLYDGCTTKEVNQAIIDSCVSRKDEAHSRMAGRVLIGQIYKEAFGGFTKIPSLPSFYNTMVEKGYWEDMGYSFTELNTLDAVIDHSKDLGYGYAVLKQFRDKYGIKDTLKDTLFESPQMMFMGIAMAVMKNMPKERRINDVVKLYTYLSDLKINAPTPYLNGLRTGKTGYASCCVIKADDTAKSIGVAREVAYTMTVNQAGIGYYLSSRSAGDGVRGNTIKHMGKIPYYRGIDAGVKENRQQSRGGSATVSFLALDPQIDELIRLRNPMTVASKRINTMDYSIGINRSFINRVAKNLDWMLVSYKHAPQLHEGIFTMSMEEFDAEVDRIAKDDSIPKTWIRARDLAVELLTQRIEVGRLFVYWTDEMNRHTPFKDVIYSSNLCAEIALPTKGYSDMRNIFKHDVDDGEVALCFLSSLVAGRVTPEEYEDVAYYTVLMIDNVMEIMTYPYENMESTVKKRRSIGVGLTNVAHFIASHKVTYGSPESKQLVHDLAELHSYSLHKASLRLAKERGVCEWMHKTKYPEGWLPIDTYNKEVDSVVKDPSLKQDWEGLRKEIIENGGLRNSVLEAYMPNESSSLATNTTNGVYPVREHIIFKKSPQGQVLFIVPDYDELKEYYTSAWDVDTNDMIDMYAVIQKFTGQAISADLYIDYTKLKDGKISMKEQLGYLIRATKFGMKTWYYLNSRVGAGDSLAEELHAKKQAEDETRKNYPLIADSSVEDPYCESCAL</sequence>
<evidence type="ECO:0000256" key="2">
    <source>
        <dbReference type="ARBA" id="ARBA00012274"/>
    </source>
</evidence>
<dbReference type="KEGG" id="vg:19486827"/>
<dbReference type="UniPathway" id="UPA00326"/>
<comment type="catalytic activity">
    <reaction evidence="9">
        <text>a 2'-deoxyribonucleoside 5'-diphosphate + [thioredoxin]-disulfide + H2O = a ribonucleoside 5'-diphosphate + [thioredoxin]-dithiol</text>
        <dbReference type="Rhea" id="RHEA:23252"/>
        <dbReference type="Rhea" id="RHEA-COMP:10698"/>
        <dbReference type="Rhea" id="RHEA-COMP:10700"/>
        <dbReference type="ChEBI" id="CHEBI:15377"/>
        <dbReference type="ChEBI" id="CHEBI:29950"/>
        <dbReference type="ChEBI" id="CHEBI:50058"/>
        <dbReference type="ChEBI" id="CHEBI:57930"/>
        <dbReference type="ChEBI" id="CHEBI:73316"/>
        <dbReference type="EC" id="1.17.4.1"/>
    </reaction>
</comment>
<dbReference type="InterPro" id="IPR008926">
    <property type="entry name" value="RNR_R1-su_N"/>
</dbReference>
<dbReference type="PRINTS" id="PR01183">
    <property type="entry name" value="RIBORDTASEM1"/>
</dbReference>
<keyword evidence="12" id="KW-1185">Reference proteome</keyword>
<dbReference type="InterPro" id="IPR039718">
    <property type="entry name" value="Rrm1"/>
</dbReference>
<feature type="domain" description="ATP-cone" evidence="10">
    <location>
        <begin position="3"/>
        <end position="88"/>
    </location>
</feature>
<evidence type="ECO:0000256" key="8">
    <source>
        <dbReference type="PROSITE-ProRule" id="PRU00492"/>
    </source>
</evidence>
<keyword evidence="5 8" id="KW-0067">ATP-binding</keyword>
<dbReference type="EMBL" id="KJ190158">
    <property type="protein sequence ID" value="AHN83690.1"/>
    <property type="molecule type" value="Genomic_DNA"/>
</dbReference>
<dbReference type="RefSeq" id="YP_009031011.1">
    <property type="nucleotide sequence ID" value="NC_024134.1"/>
</dbReference>
<evidence type="ECO:0000256" key="7">
    <source>
        <dbReference type="ARBA" id="ARBA00023116"/>
    </source>
</evidence>
<dbReference type="InterPro" id="IPR005144">
    <property type="entry name" value="ATP-cone_dom"/>
</dbReference>
<keyword evidence="6 9" id="KW-0560">Oxidoreductase</keyword>
<dbReference type="GO" id="GO:0009263">
    <property type="term" value="P:deoxyribonucleotide biosynthetic process"/>
    <property type="evidence" value="ECO:0007669"/>
    <property type="project" value="UniProtKB-KW"/>
</dbReference>
<dbReference type="GO" id="GO:0004748">
    <property type="term" value="F:ribonucleoside-diphosphate reductase activity, thioredoxin disulfide as acceptor"/>
    <property type="evidence" value="ECO:0007669"/>
    <property type="project" value="UniProtKB-EC"/>
</dbReference>
<dbReference type="Pfam" id="PF00317">
    <property type="entry name" value="Ribonuc_red_lgN"/>
    <property type="match status" value="1"/>
</dbReference>
<reference evidence="11 12" key="1">
    <citation type="journal article" date="2014" name="Genome Announc.">
        <title>Complete Genome Sequences of Two Escherichia coli O157:H7 Phages Effective in Limiting Contamination of Food Products.</title>
        <authorList>
            <person name="Hong Y."/>
            <person name="Pan Y."/>
            <person name="Harman N.J."/>
            <person name="Ebner P.D."/>
        </authorList>
    </citation>
    <scope>NUCLEOTIDE SEQUENCE [LARGE SCALE GENOMIC DNA]</scope>
</reference>
<comment type="function">
    <text evidence="9">Provides the precursors necessary for DNA synthesis. Catalyzes the biosynthesis of deoxyribonucleotides from the corresponding ribonucleotides.</text>
</comment>
<evidence type="ECO:0000256" key="9">
    <source>
        <dbReference type="RuleBase" id="RU003410"/>
    </source>
</evidence>
<dbReference type="EC" id="1.17.4.1" evidence="2 9"/>
<dbReference type="NCBIfam" id="TIGR02506">
    <property type="entry name" value="NrdE_NrdA"/>
    <property type="match status" value="1"/>
</dbReference>
<dbReference type="Pfam" id="PF02867">
    <property type="entry name" value="Ribonuc_red_lgC"/>
    <property type="match status" value="1"/>
</dbReference>
<comment type="similarity">
    <text evidence="1 9">Belongs to the ribonucleoside diphosphate reductase large chain family.</text>
</comment>
<dbReference type="PROSITE" id="PS51161">
    <property type="entry name" value="ATP_CONE"/>
    <property type="match status" value="1"/>
</dbReference>
<evidence type="ECO:0000256" key="4">
    <source>
        <dbReference type="ARBA" id="ARBA00022741"/>
    </source>
</evidence>